<accession>A0A6A6WTV3</accession>
<evidence type="ECO:0000313" key="2">
    <source>
        <dbReference type="Proteomes" id="UP000799757"/>
    </source>
</evidence>
<name>A0A6A6WTV3_9PLEO</name>
<reference evidence="1" key="1">
    <citation type="journal article" date="2020" name="Stud. Mycol.">
        <title>101 Dothideomycetes genomes: a test case for predicting lifestyles and emergence of pathogens.</title>
        <authorList>
            <person name="Haridas S."/>
            <person name="Albert R."/>
            <person name="Binder M."/>
            <person name="Bloem J."/>
            <person name="Labutti K."/>
            <person name="Salamov A."/>
            <person name="Andreopoulos B."/>
            <person name="Baker S."/>
            <person name="Barry K."/>
            <person name="Bills G."/>
            <person name="Bluhm B."/>
            <person name="Cannon C."/>
            <person name="Castanera R."/>
            <person name="Culley D."/>
            <person name="Daum C."/>
            <person name="Ezra D."/>
            <person name="Gonzalez J."/>
            <person name="Henrissat B."/>
            <person name="Kuo A."/>
            <person name="Liang C."/>
            <person name="Lipzen A."/>
            <person name="Lutzoni F."/>
            <person name="Magnuson J."/>
            <person name="Mondo S."/>
            <person name="Nolan M."/>
            <person name="Ohm R."/>
            <person name="Pangilinan J."/>
            <person name="Park H.-J."/>
            <person name="Ramirez L."/>
            <person name="Alfaro M."/>
            <person name="Sun H."/>
            <person name="Tritt A."/>
            <person name="Yoshinaga Y."/>
            <person name="Zwiers L.-H."/>
            <person name="Turgeon B."/>
            <person name="Goodwin S."/>
            <person name="Spatafora J."/>
            <person name="Crous P."/>
            <person name="Grigoriev I."/>
        </authorList>
    </citation>
    <scope>NUCLEOTIDE SEQUENCE</scope>
    <source>
        <strain evidence="1">CBS 109.77</strain>
    </source>
</reference>
<dbReference type="AlphaFoldDB" id="A0A6A6WTV3"/>
<dbReference type="Proteomes" id="UP000799757">
    <property type="component" value="Unassembled WGS sequence"/>
</dbReference>
<protein>
    <submittedName>
        <fullName evidence="1">Uncharacterized protein</fullName>
    </submittedName>
</protein>
<gene>
    <name evidence="1" type="ORF">K505DRAFT_123798</name>
</gene>
<evidence type="ECO:0000313" key="1">
    <source>
        <dbReference type="EMBL" id="KAF2787620.1"/>
    </source>
</evidence>
<dbReference type="EMBL" id="MU002297">
    <property type="protein sequence ID" value="KAF2787620.1"/>
    <property type="molecule type" value="Genomic_DNA"/>
</dbReference>
<proteinExistence type="predicted"/>
<sequence length="116" mass="12727">MLRARCYGWSCECRSGRSASAFVPCIFALLRVESIEELADQKERNPTTQNSQLLCSNGIEMSRSRTDSSTQATAAGTRGIYDLLCGPYSGMEVARWPSSRDARKRVLATTKAGSPE</sequence>
<keyword evidence="2" id="KW-1185">Reference proteome</keyword>
<organism evidence="1 2">
    <name type="scientific">Melanomma pulvis-pyrius CBS 109.77</name>
    <dbReference type="NCBI Taxonomy" id="1314802"/>
    <lineage>
        <taxon>Eukaryota</taxon>
        <taxon>Fungi</taxon>
        <taxon>Dikarya</taxon>
        <taxon>Ascomycota</taxon>
        <taxon>Pezizomycotina</taxon>
        <taxon>Dothideomycetes</taxon>
        <taxon>Pleosporomycetidae</taxon>
        <taxon>Pleosporales</taxon>
        <taxon>Melanommataceae</taxon>
        <taxon>Melanomma</taxon>
    </lineage>
</organism>